<feature type="domain" description="Sporulation protein YpeB N-terminal" evidence="2">
    <location>
        <begin position="27"/>
        <end position="120"/>
    </location>
</feature>
<dbReference type="RefSeq" id="WP_134209986.1">
    <property type="nucleotide sequence ID" value="NZ_CP038015.1"/>
</dbReference>
<dbReference type="EMBL" id="CP038015">
    <property type="protein sequence ID" value="QBP41352.1"/>
    <property type="molecule type" value="Genomic_DNA"/>
</dbReference>
<evidence type="ECO:0000259" key="2">
    <source>
        <dbReference type="Pfam" id="PF20769"/>
    </source>
</evidence>
<protein>
    <submittedName>
        <fullName evidence="3">Spore gernimation protein</fullName>
    </submittedName>
</protein>
<evidence type="ECO:0000313" key="3">
    <source>
        <dbReference type="EMBL" id="QBP41352.1"/>
    </source>
</evidence>
<evidence type="ECO:0000259" key="1">
    <source>
        <dbReference type="Pfam" id="PF14620"/>
    </source>
</evidence>
<dbReference type="InterPro" id="IPR048402">
    <property type="entry name" value="YpeB_N"/>
</dbReference>
<dbReference type="Proteomes" id="UP000294292">
    <property type="component" value="Chromosome"/>
</dbReference>
<dbReference type="InterPro" id="IPR014239">
    <property type="entry name" value="YpeB_PepSY1-2"/>
</dbReference>
<dbReference type="AlphaFoldDB" id="A0A4P6ZY22"/>
<reference evidence="3 4" key="1">
    <citation type="submission" date="2019-03" db="EMBL/GenBank/DDBJ databases">
        <title>Complete genome sequence of Paenisporosarcina antarctica CGMCC 1.6503T.</title>
        <authorList>
            <person name="Rong J.-C."/>
            <person name="Chi N.-Y."/>
            <person name="Zhang Q.-F."/>
        </authorList>
    </citation>
    <scope>NUCLEOTIDE SEQUENCE [LARGE SCALE GENOMIC DNA]</scope>
    <source>
        <strain evidence="3 4">CGMCC 1.6503</strain>
    </source>
</reference>
<gene>
    <name evidence="3" type="ORF">E2636_09505</name>
</gene>
<accession>A0A4P6ZY22</accession>
<dbReference type="Pfam" id="PF14620">
    <property type="entry name" value="YPEB_PepSY1-2"/>
    <property type="match status" value="1"/>
</dbReference>
<organism evidence="3 4">
    <name type="scientific">Paenisporosarcina antarctica</name>
    <dbReference type="NCBI Taxonomy" id="417367"/>
    <lineage>
        <taxon>Bacteria</taxon>
        <taxon>Bacillati</taxon>
        <taxon>Bacillota</taxon>
        <taxon>Bacilli</taxon>
        <taxon>Bacillales</taxon>
        <taxon>Caryophanaceae</taxon>
        <taxon>Paenisporosarcina</taxon>
    </lineage>
</organism>
<evidence type="ECO:0000313" key="4">
    <source>
        <dbReference type="Proteomes" id="UP000294292"/>
    </source>
</evidence>
<dbReference type="Pfam" id="PF20769">
    <property type="entry name" value="YPEB_N"/>
    <property type="match status" value="1"/>
</dbReference>
<dbReference type="GO" id="GO:0009847">
    <property type="term" value="P:spore germination"/>
    <property type="evidence" value="ECO:0007669"/>
    <property type="project" value="InterPro"/>
</dbReference>
<sequence length="429" mass="49393">MKILSSVLTIVLIIMGVFLYTSKQNEKDLALDLRAQYTNRLSDSSEKLSELQKAVQSSTVFKDKAAQAQPLEDIWRLTSEIRSDIASLPLQREFSNEWMNYLGRLGEYAKLKGQEKVADDKWLVVTTNVAANLDEFSYEWQNATTELLAKQQSFSKWQKEVKTAQPSKQWSGMTKQVKGYSEADFPLTASESDDQKKKDLQAIDEKPKTEQEVVSNMKEMFPKFTKAKIVTSTSKSEAPYPFYHIQFHEGIRTGYADFTKKGGHLLSLLVERPIGEDRISQEQMKKKAIEAVKSFGFDDLELVETRENHLVWHVVFVRLDPVNDARVYSDAVQLKLAKDDGEILGVNTMEYIQKEKLPDQKIVAIDWNTFFTSEAKVEQERLAYTENKQLQQRLCYELLVLKQTDDQSHTFRILVDTETREVLKSELLT</sequence>
<keyword evidence="4" id="KW-1185">Reference proteome</keyword>
<feature type="domain" description="Sporulation protein YpeB PepSY1 and PepSY2" evidence="1">
    <location>
        <begin position="168"/>
        <end position="355"/>
    </location>
</feature>
<proteinExistence type="predicted"/>
<name>A0A4P6ZY22_9BACL</name>
<dbReference type="KEGG" id="panc:E2636_09505"/>
<dbReference type="OrthoDB" id="2372097at2"/>